<keyword evidence="1" id="KW-0472">Membrane</keyword>
<comment type="caution">
    <text evidence="2">The sequence shown here is derived from an EMBL/GenBank/DDBJ whole genome shotgun (WGS) entry which is preliminary data.</text>
</comment>
<dbReference type="Proteomes" id="UP000032900">
    <property type="component" value="Unassembled WGS sequence"/>
</dbReference>
<dbReference type="RefSeq" id="WP_062123082.1">
    <property type="nucleotide sequence ID" value="NZ_BAZW01000007.1"/>
</dbReference>
<name>A0A0E9LVL0_9BACT</name>
<dbReference type="STRING" id="1236989.JCM15548_11318"/>
<dbReference type="OrthoDB" id="1123283at2"/>
<organism evidence="2 3">
    <name type="scientific">Geofilum rubicundum JCM 15548</name>
    <dbReference type="NCBI Taxonomy" id="1236989"/>
    <lineage>
        <taxon>Bacteria</taxon>
        <taxon>Pseudomonadati</taxon>
        <taxon>Bacteroidota</taxon>
        <taxon>Bacteroidia</taxon>
        <taxon>Marinilabiliales</taxon>
        <taxon>Marinilabiliaceae</taxon>
        <taxon>Geofilum</taxon>
    </lineage>
</organism>
<evidence type="ECO:0000313" key="2">
    <source>
        <dbReference type="EMBL" id="GAO29156.1"/>
    </source>
</evidence>
<sequence>MRFTFIKLPQHRKFSPEPIYYDSAKEERLERERNIRIELGLKPLDEEEAGKFKDRVKGKMGRRIKGHFEVARSARKKSNIRLIIILMALMALFYYLLHAGYDWYSQFL</sequence>
<evidence type="ECO:0000313" key="3">
    <source>
        <dbReference type="Proteomes" id="UP000032900"/>
    </source>
</evidence>
<accession>A0A0E9LVL0</accession>
<gene>
    <name evidence="2" type="ORF">JCM15548_11318</name>
</gene>
<keyword evidence="1" id="KW-1133">Transmembrane helix</keyword>
<dbReference type="EMBL" id="BAZW01000007">
    <property type="protein sequence ID" value="GAO29156.1"/>
    <property type="molecule type" value="Genomic_DNA"/>
</dbReference>
<feature type="transmembrane region" description="Helical" evidence="1">
    <location>
        <begin position="82"/>
        <end position="101"/>
    </location>
</feature>
<proteinExistence type="predicted"/>
<reference evidence="2 3" key="1">
    <citation type="journal article" date="2015" name="Microbes Environ.">
        <title>Distribution and evolution of nitrogen fixation genes in the phylum bacteroidetes.</title>
        <authorList>
            <person name="Inoue J."/>
            <person name="Oshima K."/>
            <person name="Suda W."/>
            <person name="Sakamoto M."/>
            <person name="Iino T."/>
            <person name="Noda S."/>
            <person name="Hongoh Y."/>
            <person name="Hattori M."/>
            <person name="Ohkuma M."/>
        </authorList>
    </citation>
    <scope>NUCLEOTIDE SEQUENCE [LARGE SCALE GENOMIC DNA]</scope>
    <source>
        <strain evidence="2">JCM 15548</strain>
    </source>
</reference>
<dbReference type="AlphaFoldDB" id="A0A0E9LVL0"/>
<keyword evidence="1" id="KW-0812">Transmembrane</keyword>
<protein>
    <submittedName>
        <fullName evidence="2">Uncharacterized protein</fullName>
    </submittedName>
</protein>
<keyword evidence="3" id="KW-1185">Reference proteome</keyword>
<evidence type="ECO:0000256" key="1">
    <source>
        <dbReference type="SAM" id="Phobius"/>
    </source>
</evidence>